<dbReference type="Proteomes" id="UP000005240">
    <property type="component" value="Unassembled WGS sequence"/>
</dbReference>
<reference evidence="2" key="2">
    <citation type="submission" date="2016-05" db="EMBL/GenBank/DDBJ databases">
        <title>Comparative analysis highlights variable genome content of wheat rusts and divergence of the mating loci.</title>
        <authorList>
            <person name="Cuomo C.A."/>
            <person name="Bakkeren G."/>
            <person name="Szabo L."/>
            <person name="Khalil H."/>
            <person name="Joly D."/>
            <person name="Goldberg J."/>
            <person name="Young S."/>
            <person name="Zeng Q."/>
            <person name="Fellers J."/>
        </authorList>
    </citation>
    <scope>NUCLEOTIDE SEQUENCE [LARGE SCALE GENOMIC DNA]</scope>
    <source>
        <strain evidence="2">1-1 BBBD Race 1</strain>
    </source>
</reference>
<sequence length="238" mass="27126">MSISSLLVLGLSLFTIHLKLIFGLPSPEATPHKLNHFRGFPAWSRAPHTPIIDIDVPEGSLVWDRELHIDNGKKVEVVHVETGHVVYLISQSPDDDRATIISNGEGKELLRFTLDKKAIMGLWHVYHTSSASLSYEIHPNGPATDRWFMRLSGKNPATLAYYRGRSSNTGNVYLHKFKLAAFQFTNIQQVDKSRMKPGTLKGVQNVVTYKIVRRSDVPEYYFIGLWCQVKRRIDHYDL</sequence>
<keyword evidence="4" id="KW-1185">Reference proteome</keyword>
<evidence type="ECO:0000256" key="1">
    <source>
        <dbReference type="SAM" id="SignalP"/>
    </source>
</evidence>
<organism evidence="2">
    <name type="scientific">Puccinia triticina (isolate 1-1 / race 1 (BBBD))</name>
    <name type="common">Brown leaf rust fungus</name>
    <dbReference type="NCBI Taxonomy" id="630390"/>
    <lineage>
        <taxon>Eukaryota</taxon>
        <taxon>Fungi</taxon>
        <taxon>Dikarya</taxon>
        <taxon>Basidiomycota</taxon>
        <taxon>Pucciniomycotina</taxon>
        <taxon>Pucciniomycetes</taxon>
        <taxon>Pucciniales</taxon>
        <taxon>Pucciniaceae</taxon>
        <taxon>Puccinia</taxon>
    </lineage>
</organism>
<reference evidence="2" key="1">
    <citation type="submission" date="2009-11" db="EMBL/GenBank/DDBJ databases">
        <authorList>
            <consortium name="The Broad Institute Genome Sequencing Platform"/>
            <person name="Ward D."/>
            <person name="Feldgarden M."/>
            <person name="Earl A."/>
            <person name="Young S.K."/>
            <person name="Zeng Q."/>
            <person name="Koehrsen M."/>
            <person name="Alvarado L."/>
            <person name="Berlin A."/>
            <person name="Bochicchio J."/>
            <person name="Borenstein D."/>
            <person name="Chapman S.B."/>
            <person name="Chen Z."/>
            <person name="Engels R."/>
            <person name="Freedman E."/>
            <person name="Gellesch M."/>
            <person name="Goldberg J."/>
            <person name="Griggs A."/>
            <person name="Gujja S."/>
            <person name="Heilman E."/>
            <person name="Heiman D."/>
            <person name="Hepburn T."/>
            <person name="Howarth C."/>
            <person name="Jen D."/>
            <person name="Larson L."/>
            <person name="Lewis B."/>
            <person name="Mehta T."/>
            <person name="Park D."/>
            <person name="Pearson M."/>
            <person name="Roberts A."/>
            <person name="Saif S."/>
            <person name="Shea T."/>
            <person name="Shenoy N."/>
            <person name="Sisk P."/>
            <person name="Stolte C."/>
            <person name="Sykes S."/>
            <person name="Thomson T."/>
            <person name="Walk T."/>
            <person name="White J."/>
            <person name="Yandava C."/>
            <person name="Izard J."/>
            <person name="Baranova O.V."/>
            <person name="Blanton J.M."/>
            <person name="Tanner A.C."/>
            <person name="Dewhirst F.E."/>
            <person name="Haas B."/>
            <person name="Nusbaum C."/>
            <person name="Birren B."/>
        </authorList>
    </citation>
    <scope>NUCLEOTIDE SEQUENCE [LARGE SCALE GENOMIC DNA]</scope>
    <source>
        <strain evidence="2">1-1 BBBD Race 1</strain>
    </source>
</reference>
<feature type="chain" id="PRO_5008110269" evidence="1">
    <location>
        <begin position="24"/>
        <end position="238"/>
    </location>
</feature>
<proteinExistence type="predicted"/>
<protein>
    <submittedName>
        <fullName evidence="2 3">Uncharacterized protein</fullName>
    </submittedName>
</protein>
<gene>
    <name evidence="2" type="ORF">PTTG_02284</name>
</gene>
<evidence type="ECO:0000313" key="2">
    <source>
        <dbReference type="EMBL" id="OAV96044.1"/>
    </source>
</evidence>
<feature type="signal peptide" evidence="1">
    <location>
        <begin position="1"/>
        <end position="23"/>
    </location>
</feature>
<keyword evidence="1" id="KW-0732">Signal</keyword>
<dbReference type="EnsemblFungi" id="PTTG_02284-t43_1">
    <property type="protein sequence ID" value="PTTG_02284-t43_1-p1"/>
    <property type="gene ID" value="PTTG_02284"/>
</dbReference>
<dbReference type="VEuPathDB" id="FungiDB:PTTG_02284"/>
<dbReference type="AlphaFoldDB" id="A0A180GU40"/>
<reference evidence="3" key="4">
    <citation type="submission" date="2025-05" db="UniProtKB">
        <authorList>
            <consortium name="EnsemblFungi"/>
        </authorList>
    </citation>
    <scope>IDENTIFICATION</scope>
    <source>
        <strain evidence="3">isolate 1-1 / race 1 (BBBD)</strain>
    </source>
</reference>
<name>A0A180GU40_PUCT1</name>
<evidence type="ECO:0000313" key="4">
    <source>
        <dbReference type="Proteomes" id="UP000005240"/>
    </source>
</evidence>
<evidence type="ECO:0000313" key="3">
    <source>
        <dbReference type="EnsemblFungi" id="PTTG_02284-t43_1-p1"/>
    </source>
</evidence>
<accession>A0A180GU40</accession>
<dbReference type="EMBL" id="ADAS02000022">
    <property type="protein sequence ID" value="OAV96044.1"/>
    <property type="molecule type" value="Genomic_DNA"/>
</dbReference>
<reference evidence="3 4" key="3">
    <citation type="journal article" date="2017" name="G3 (Bethesda)">
        <title>Comparative analysis highlights variable genome content of wheat rusts and divergence of the mating loci.</title>
        <authorList>
            <person name="Cuomo C.A."/>
            <person name="Bakkeren G."/>
            <person name="Khalil H.B."/>
            <person name="Panwar V."/>
            <person name="Joly D."/>
            <person name="Linning R."/>
            <person name="Sakthikumar S."/>
            <person name="Song X."/>
            <person name="Adiconis X."/>
            <person name="Fan L."/>
            <person name="Goldberg J.M."/>
            <person name="Levin J.Z."/>
            <person name="Young S."/>
            <person name="Zeng Q."/>
            <person name="Anikster Y."/>
            <person name="Bruce M."/>
            <person name="Wang M."/>
            <person name="Yin C."/>
            <person name="McCallum B."/>
            <person name="Szabo L.J."/>
            <person name="Hulbert S."/>
            <person name="Chen X."/>
            <person name="Fellers J.P."/>
        </authorList>
    </citation>
    <scope>NUCLEOTIDE SEQUENCE</scope>
    <source>
        <strain evidence="4">Isolate 1-1 / race 1 (BBBD)</strain>
        <strain evidence="3">isolate 1-1 / race 1 (BBBD)</strain>
    </source>
</reference>